<protein>
    <recommendedName>
        <fullName evidence="2">GIR1-like zinc ribbon domain-containing protein</fullName>
    </recommendedName>
</protein>
<dbReference type="EMBL" id="PGOL01005341">
    <property type="protein sequence ID" value="PKI35421.1"/>
    <property type="molecule type" value="Genomic_DNA"/>
</dbReference>
<dbReference type="Pfam" id="PF24747">
    <property type="entry name" value="Zn-ribbon_GIR1"/>
    <property type="match status" value="1"/>
</dbReference>
<feature type="domain" description="GIR1-like zinc ribbon" evidence="2">
    <location>
        <begin position="95"/>
        <end position="131"/>
    </location>
</feature>
<dbReference type="OrthoDB" id="1930194at2759"/>
<evidence type="ECO:0000313" key="6">
    <source>
        <dbReference type="Proteomes" id="UP000233551"/>
    </source>
</evidence>
<evidence type="ECO:0000259" key="2">
    <source>
        <dbReference type="Pfam" id="PF24747"/>
    </source>
</evidence>
<dbReference type="InterPro" id="IPR055281">
    <property type="entry name" value="GIR1-2/SIED1"/>
</dbReference>
<dbReference type="AlphaFoldDB" id="A0A218WLA6"/>
<evidence type="ECO:0000313" key="3">
    <source>
        <dbReference type="EMBL" id="OWM73614.1"/>
    </source>
</evidence>
<name>A0A218WLA6_PUNGR</name>
<comment type="caution">
    <text evidence="3">The sequence shown here is derived from an EMBL/GenBank/DDBJ whole genome shotgun (WGS) entry which is preliminary data.</text>
</comment>
<dbReference type="PANTHER" id="PTHR33177:SF79">
    <property type="entry name" value="LITAF DOMAIN-CONTAINING PROTEIN"/>
    <property type="match status" value="1"/>
</dbReference>
<dbReference type="Proteomes" id="UP000233551">
    <property type="component" value="Unassembled WGS sequence"/>
</dbReference>
<keyword evidence="6" id="KW-1185">Reference proteome</keyword>
<dbReference type="EMBL" id="MTKT01003950">
    <property type="protein sequence ID" value="OWM73614.1"/>
    <property type="molecule type" value="Genomic_DNA"/>
</dbReference>
<dbReference type="PANTHER" id="PTHR33177">
    <property type="entry name" value="PUTATIVE-RELATED"/>
    <property type="match status" value="1"/>
</dbReference>
<reference evidence="5" key="1">
    <citation type="journal article" date="2017" name="Plant J.">
        <title>The pomegranate (Punica granatum L.) genome and the genomics of punicalagin biosynthesis.</title>
        <authorList>
            <person name="Qin G."/>
            <person name="Xu C."/>
            <person name="Ming R."/>
            <person name="Tang H."/>
            <person name="Guyot R."/>
            <person name="Kramer E.M."/>
            <person name="Hu Y."/>
            <person name="Yi X."/>
            <person name="Qi Y."/>
            <person name="Xu X."/>
            <person name="Gao Z."/>
            <person name="Pan H."/>
            <person name="Jian J."/>
            <person name="Tian Y."/>
            <person name="Yue Z."/>
            <person name="Xu Y."/>
        </authorList>
    </citation>
    <scope>NUCLEOTIDE SEQUENCE [LARGE SCALE GENOMIC DNA]</scope>
    <source>
        <strain evidence="5">cv. Dabenzi</strain>
    </source>
</reference>
<evidence type="ECO:0000313" key="5">
    <source>
        <dbReference type="Proteomes" id="UP000197138"/>
    </source>
</evidence>
<feature type="region of interest" description="Disordered" evidence="1">
    <location>
        <begin position="1"/>
        <end position="90"/>
    </location>
</feature>
<organism evidence="3 5">
    <name type="scientific">Punica granatum</name>
    <name type="common">Pomegranate</name>
    <dbReference type="NCBI Taxonomy" id="22663"/>
    <lineage>
        <taxon>Eukaryota</taxon>
        <taxon>Viridiplantae</taxon>
        <taxon>Streptophyta</taxon>
        <taxon>Embryophyta</taxon>
        <taxon>Tracheophyta</taxon>
        <taxon>Spermatophyta</taxon>
        <taxon>Magnoliopsida</taxon>
        <taxon>eudicotyledons</taxon>
        <taxon>Gunneridae</taxon>
        <taxon>Pentapetalae</taxon>
        <taxon>rosids</taxon>
        <taxon>malvids</taxon>
        <taxon>Myrtales</taxon>
        <taxon>Lythraceae</taxon>
        <taxon>Punica</taxon>
    </lineage>
</organism>
<dbReference type="Proteomes" id="UP000197138">
    <property type="component" value="Unassembled WGS sequence"/>
</dbReference>
<accession>A0A218WLA6</accession>
<feature type="compositionally biased region" description="Gly residues" evidence="1">
    <location>
        <begin position="77"/>
        <end position="90"/>
    </location>
</feature>
<sequence length="138" mass="14541">MSGSGGGKLIDPSPKLELKLNLSPPKSRSSSSSLASHMSGSNSCLSSSEQPEEALSVPADHTNDVYNNDGHDERYHGSGGTWTEGASGGGGTTVTMRLLGCPRCLMYVMLAADEDGPRCPKCRSSVLLDFLNQHRTSI</sequence>
<dbReference type="GeneID" id="116200543"/>
<reference evidence="3" key="2">
    <citation type="submission" date="2017-06" db="EMBL/GenBank/DDBJ databases">
        <title>The pomegranate genome and the genomics of punicalagin biosynthesis.</title>
        <authorList>
            <person name="Xu C."/>
        </authorList>
    </citation>
    <scope>NUCLEOTIDE SEQUENCE [LARGE SCALE GENOMIC DNA]</scope>
    <source>
        <tissue evidence="3">Fresh leaf</tissue>
    </source>
</reference>
<evidence type="ECO:0000256" key="1">
    <source>
        <dbReference type="SAM" id="MobiDB-lite"/>
    </source>
</evidence>
<proteinExistence type="predicted"/>
<dbReference type="InterPro" id="IPR056440">
    <property type="entry name" value="Zn-ribbon_GIR1"/>
</dbReference>
<evidence type="ECO:0000313" key="4">
    <source>
        <dbReference type="EMBL" id="PKI35421.1"/>
    </source>
</evidence>
<feature type="compositionally biased region" description="Low complexity" evidence="1">
    <location>
        <begin position="23"/>
        <end position="43"/>
    </location>
</feature>
<reference evidence="4 6" key="3">
    <citation type="submission" date="2017-11" db="EMBL/GenBank/DDBJ databases">
        <title>De-novo sequencing of pomegranate (Punica granatum L.) genome.</title>
        <authorList>
            <person name="Akparov Z."/>
            <person name="Amiraslanov A."/>
            <person name="Hajiyeva S."/>
            <person name="Abbasov M."/>
            <person name="Kaur K."/>
            <person name="Hamwieh A."/>
            <person name="Solovyev V."/>
            <person name="Salamov A."/>
            <person name="Braich B."/>
            <person name="Kosarev P."/>
            <person name="Mahmoud A."/>
            <person name="Hajiyev E."/>
            <person name="Babayeva S."/>
            <person name="Izzatullayeva V."/>
            <person name="Mammadov A."/>
            <person name="Mammadov A."/>
            <person name="Sharifova S."/>
            <person name="Ojaghi J."/>
            <person name="Eynullazada K."/>
            <person name="Bayramov B."/>
            <person name="Abdulazimova A."/>
            <person name="Shahmuradov I."/>
        </authorList>
    </citation>
    <scope>NUCLEOTIDE SEQUENCE [LARGE SCALE GENOMIC DNA]</scope>
    <source>
        <strain evidence="4">AG2017</strain>
        <strain evidence="6">cv. AG2017</strain>
        <tissue evidence="4">Leaf</tissue>
    </source>
</reference>
<gene>
    <name evidence="3" type="ORF">CDL15_Pgr026713</name>
    <name evidence="4" type="ORF">CRG98_044191</name>
</gene>
<dbReference type="STRING" id="22663.A0A218WLA6"/>